<dbReference type="OrthoDB" id="395390at2"/>
<dbReference type="EMBL" id="AORI01000011">
    <property type="protein sequence ID" value="ENY68596.1"/>
    <property type="molecule type" value="Genomic_DNA"/>
</dbReference>
<sequence length="319" mass="37047">MKKIWWVLSTTPIIASPFVVISCTKINDKYYDSLRLNDTFFGINNLDEVGKIFDKKYKETVITDLETRKEEVKERSFWEKFFAIEGVVDSVVDGDTLYVKVTNGKLHNKQHFNNGEIIKIRIPMIDTLEEYDKASPKERALASIDSAFAKKMVPVGTKVRVITENWANKSHDRVIGYVFFGNNFEKEWDIEMLRNGLALPRVQESAFKNFLFDYDDKIKSSPASYLIPYVAKAFNEGWLQKRGFYKKGGNDINLNGKKKSIKFKNPEEFATAYEAHGKALINDAYRFFYPTVLPKGVHSIFKNDKNNFYEFLIKQKENK</sequence>
<feature type="domain" description="TNase-like" evidence="1">
    <location>
        <begin position="82"/>
        <end position="247"/>
    </location>
</feature>
<dbReference type="AlphaFoldDB" id="N9VB19"/>
<accession>N9VB19</accession>
<dbReference type="Proteomes" id="UP000013131">
    <property type="component" value="Unassembled WGS sequence"/>
</dbReference>
<dbReference type="InterPro" id="IPR035437">
    <property type="entry name" value="SNase_OB-fold_sf"/>
</dbReference>
<dbReference type="PROSITE" id="PS51257">
    <property type="entry name" value="PROKAR_LIPOPROTEIN"/>
    <property type="match status" value="1"/>
</dbReference>
<evidence type="ECO:0000313" key="3">
    <source>
        <dbReference type="Proteomes" id="UP000013131"/>
    </source>
</evidence>
<gene>
    <name evidence="2" type="ORF">MAU_3850</name>
</gene>
<reference evidence="2 3" key="1">
    <citation type="journal article" date="2013" name="Genome Announc.">
        <title>Draft Genome Sequences of Mycoplasma auris and Mycoplasma yeatsii, Two Species of the Ear Canal of Caprinae.</title>
        <authorList>
            <person name="Dordet-Frisoni E."/>
            <person name="Baranowski E."/>
            <person name="Barre A."/>
            <person name="Blanchard A."/>
            <person name="Breton M."/>
            <person name="Couture C."/>
            <person name="Dupuy V."/>
            <person name="Gaurivaud P."/>
            <person name="Jacob D."/>
            <person name="Lemaitre C."/>
            <person name="Manso-Silvan L."/>
            <person name="Nikolski M."/>
            <person name="Nouvel L.X."/>
            <person name="Poumarat F."/>
            <person name="Sirand-Pugnet P."/>
            <person name="Thebault P."/>
            <person name="Theil S."/>
            <person name="Thiaucourt F."/>
            <person name="Citti C."/>
            <person name="Tardy F."/>
        </authorList>
    </citation>
    <scope>NUCLEOTIDE SEQUENCE [LARGE SCALE GENOMIC DNA]</scope>
    <source>
        <strain evidence="2 3">15026</strain>
    </source>
</reference>
<dbReference type="InterPro" id="IPR016071">
    <property type="entry name" value="Staphylococal_nuclease_OB-fold"/>
</dbReference>
<organism evidence="2 3">
    <name type="scientific">Metamycoplasma auris 15026</name>
    <dbReference type="NCBI Taxonomy" id="1188233"/>
    <lineage>
        <taxon>Bacteria</taxon>
        <taxon>Bacillati</taxon>
        <taxon>Mycoplasmatota</taxon>
        <taxon>Mycoplasmoidales</taxon>
        <taxon>Metamycoplasmataceae</taxon>
        <taxon>Metamycoplasma</taxon>
    </lineage>
</organism>
<dbReference type="PROSITE" id="PS50830">
    <property type="entry name" value="TNASE_3"/>
    <property type="match status" value="1"/>
</dbReference>
<keyword evidence="3" id="KW-1185">Reference proteome</keyword>
<dbReference type="SUPFAM" id="SSF50199">
    <property type="entry name" value="Staphylococcal nuclease"/>
    <property type="match status" value="1"/>
</dbReference>
<evidence type="ECO:0000259" key="1">
    <source>
        <dbReference type="PROSITE" id="PS50830"/>
    </source>
</evidence>
<evidence type="ECO:0000313" key="2">
    <source>
        <dbReference type="EMBL" id="ENY68596.1"/>
    </source>
</evidence>
<dbReference type="Gene3D" id="2.40.50.90">
    <property type="match status" value="1"/>
</dbReference>
<name>N9VB19_9BACT</name>
<protein>
    <recommendedName>
        <fullName evidence="1">TNase-like domain-containing protein</fullName>
    </recommendedName>
</protein>
<comment type="caution">
    <text evidence="2">The sequence shown here is derived from an EMBL/GenBank/DDBJ whole genome shotgun (WGS) entry which is preliminary data.</text>
</comment>
<dbReference type="STRING" id="1188233.MAU_3850"/>
<dbReference type="PATRIC" id="fig|1188233.3.peg.370"/>
<proteinExistence type="predicted"/>
<dbReference type="RefSeq" id="WP_004424653.1">
    <property type="nucleotide sequence ID" value="NZ_AORI01000011.1"/>
</dbReference>
<dbReference type="SMART" id="SM00318">
    <property type="entry name" value="SNc"/>
    <property type="match status" value="1"/>
</dbReference>